<dbReference type="GO" id="GO:0016740">
    <property type="term" value="F:transferase activity"/>
    <property type="evidence" value="ECO:0007669"/>
    <property type="project" value="UniProtKB-KW"/>
</dbReference>
<feature type="transmembrane region" description="Helical" evidence="7">
    <location>
        <begin position="6"/>
        <end position="27"/>
    </location>
</feature>
<feature type="transmembrane region" description="Helical" evidence="7">
    <location>
        <begin position="227"/>
        <end position="251"/>
    </location>
</feature>
<feature type="transmembrane region" description="Helical" evidence="7">
    <location>
        <begin position="145"/>
        <end position="164"/>
    </location>
</feature>
<evidence type="ECO:0000256" key="6">
    <source>
        <dbReference type="ARBA" id="ARBA00023136"/>
    </source>
</evidence>
<dbReference type="CDD" id="cd06853">
    <property type="entry name" value="GT_WecA_like"/>
    <property type="match status" value="1"/>
</dbReference>
<comment type="subcellular location">
    <subcellularLocation>
        <location evidence="1">Cell membrane</location>
        <topology evidence="1">Multi-pass membrane protein</topology>
    </subcellularLocation>
</comment>
<feature type="transmembrane region" description="Helical" evidence="7">
    <location>
        <begin position="195"/>
        <end position="215"/>
    </location>
</feature>
<feature type="transmembrane region" description="Helical" evidence="7">
    <location>
        <begin position="171"/>
        <end position="189"/>
    </location>
</feature>
<evidence type="ECO:0000256" key="4">
    <source>
        <dbReference type="ARBA" id="ARBA00022692"/>
    </source>
</evidence>
<keyword evidence="4 7" id="KW-0812">Transmembrane</keyword>
<name>A0ABX2AQ80_9BACT</name>
<evidence type="ECO:0000256" key="3">
    <source>
        <dbReference type="ARBA" id="ARBA00022679"/>
    </source>
</evidence>
<keyword evidence="6 7" id="KW-0472">Membrane</keyword>
<evidence type="ECO:0000256" key="5">
    <source>
        <dbReference type="ARBA" id="ARBA00022989"/>
    </source>
</evidence>
<dbReference type="InterPro" id="IPR018480">
    <property type="entry name" value="PNAcMuramoyl-5peptid_Trfase_CS"/>
</dbReference>
<dbReference type="Pfam" id="PF00953">
    <property type="entry name" value="Glycos_transf_4"/>
    <property type="match status" value="1"/>
</dbReference>
<dbReference type="PANTHER" id="PTHR22926">
    <property type="entry name" value="PHOSPHO-N-ACETYLMURAMOYL-PENTAPEPTIDE-TRANSFERASE"/>
    <property type="match status" value="1"/>
</dbReference>
<evidence type="ECO:0000313" key="8">
    <source>
        <dbReference type="EMBL" id="NPD92365.1"/>
    </source>
</evidence>
<gene>
    <name evidence="8" type="ORF">HPS56_08420</name>
</gene>
<feature type="transmembrane region" description="Helical" evidence="7">
    <location>
        <begin position="312"/>
        <end position="331"/>
    </location>
</feature>
<protein>
    <submittedName>
        <fullName evidence="8">Undecaprenyl/decaprenyl-phosphate alpha-N-acetylglucosaminyl 1-phosphate transferase</fullName>
    </submittedName>
</protein>
<dbReference type="PANTHER" id="PTHR22926:SF3">
    <property type="entry name" value="UNDECAPRENYL-PHOSPHATE ALPHA-N-ACETYLGLUCOSAMINYL 1-PHOSPHATE TRANSFERASE"/>
    <property type="match status" value="1"/>
</dbReference>
<feature type="transmembrane region" description="Helical" evidence="7">
    <location>
        <begin position="48"/>
        <end position="72"/>
    </location>
</feature>
<keyword evidence="5 7" id="KW-1133">Transmembrane helix</keyword>
<comment type="caution">
    <text evidence="8">The sequence shown here is derived from an EMBL/GenBank/DDBJ whole genome shotgun (WGS) entry which is preliminary data.</text>
</comment>
<keyword evidence="2" id="KW-1003">Cell membrane</keyword>
<keyword evidence="9" id="KW-1185">Reference proteome</keyword>
<evidence type="ECO:0000256" key="7">
    <source>
        <dbReference type="SAM" id="Phobius"/>
    </source>
</evidence>
<organism evidence="8 9">
    <name type="scientific">Xylanibacter muris</name>
    <dbReference type="NCBI Taxonomy" id="2736290"/>
    <lineage>
        <taxon>Bacteria</taxon>
        <taxon>Pseudomonadati</taxon>
        <taxon>Bacteroidota</taxon>
        <taxon>Bacteroidia</taxon>
        <taxon>Bacteroidales</taxon>
        <taxon>Prevotellaceae</taxon>
        <taxon>Xylanibacter</taxon>
    </lineage>
</organism>
<feature type="transmembrane region" description="Helical" evidence="7">
    <location>
        <begin position="84"/>
        <end position="104"/>
    </location>
</feature>
<feature type="transmembrane region" description="Helical" evidence="7">
    <location>
        <begin position="116"/>
        <end position="133"/>
    </location>
</feature>
<dbReference type="InterPro" id="IPR000715">
    <property type="entry name" value="Glycosyl_transferase_4"/>
</dbReference>
<dbReference type="EMBL" id="JABKKF010000007">
    <property type="protein sequence ID" value="NPD92365.1"/>
    <property type="molecule type" value="Genomic_DNA"/>
</dbReference>
<accession>A0ABX2AQ80</accession>
<reference evidence="8 9" key="1">
    <citation type="submission" date="2020-05" db="EMBL/GenBank/DDBJ databases">
        <title>Distinct polysaccharide utilization as determinants for interspecies competition between intestinal Prevotella spp.</title>
        <authorList>
            <person name="Galvez E.J.C."/>
            <person name="Iljazovic A."/>
            <person name="Strowig T."/>
        </authorList>
    </citation>
    <scope>NUCLEOTIDE SEQUENCE [LARGE SCALE GENOMIC DNA]</scope>
    <source>
        <strain evidence="8 9">PMUR</strain>
    </source>
</reference>
<dbReference type="RefSeq" id="WP_172275699.1">
    <property type="nucleotide sequence ID" value="NZ_CASGMU010000006.1"/>
</dbReference>
<keyword evidence="3 8" id="KW-0808">Transferase</keyword>
<dbReference type="PROSITE" id="PS01348">
    <property type="entry name" value="MRAY_2"/>
    <property type="match status" value="1"/>
</dbReference>
<feature type="transmembrane region" description="Helical" evidence="7">
    <location>
        <begin position="337"/>
        <end position="359"/>
    </location>
</feature>
<evidence type="ECO:0000256" key="2">
    <source>
        <dbReference type="ARBA" id="ARBA00022475"/>
    </source>
</evidence>
<evidence type="ECO:0000313" key="9">
    <source>
        <dbReference type="Proteomes" id="UP000714420"/>
    </source>
</evidence>
<feature type="transmembrane region" description="Helical" evidence="7">
    <location>
        <begin position="263"/>
        <end position="282"/>
    </location>
</feature>
<evidence type="ECO:0000256" key="1">
    <source>
        <dbReference type="ARBA" id="ARBA00004651"/>
    </source>
</evidence>
<dbReference type="Proteomes" id="UP000714420">
    <property type="component" value="Unassembled WGS sequence"/>
</dbReference>
<proteinExistence type="predicted"/>
<sequence>MTLYLLYILVSFVVSMACGFILIPLIIRFCRANNLYDLPNARKVHKRGIPRLGGICFAPNMLFAAILALIVFNATSSVGNKIQLNLWAAYFIISLLMIYSVGLIDDLVGLGAKTKFIVQIISASILPAANLYINNLYGLLGIYTIPYWIGAPLTVFVIVFIVNAMNLIDGIDGLSAGLSFISLGGFLVFFALEGMFVYCVLIAGLMGVILAFMYFNIFGKSDKGTKIFMGDSGSLTIGFILGVMLIKYSMMNTVVMPVKNDRLIMACTLLIVPVFDVCRVIIVRSRHRKPIFDADKNHIHHKMMRAGLTQHGALRSILGMEIIFIMLNICLSKFINFNYIVITDIIVWMLFQTVINHFIRKNGKKEFLIEAETMTEQ</sequence>